<dbReference type="EMBL" id="LS483476">
    <property type="protein sequence ID" value="SQI60652.1"/>
    <property type="molecule type" value="Genomic_DNA"/>
</dbReference>
<evidence type="ECO:0000256" key="1">
    <source>
        <dbReference type="SAM" id="Phobius"/>
    </source>
</evidence>
<protein>
    <submittedName>
        <fullName evidence="2">Putative membrane enzyme for rhamnogalaturonan degradation</fullName>
    </submittedName>
</protein>
<keyword evidence="1" id="KW-0472">Membrane</keyword>
<dbReference type="AlphaFoldDB" id="A0A2X4WPN4"/>
<feature type="transmembrane region" description="Helical" evidence="1">
    <location>
        <begin position="111"/>
        <end position="135"/>
    </location>
</feature>
<accession>A0A2X4WPN4</accession>
<keyword evidence="3" id="KW-1185">Reference proteome</keyword>
<dbReference type="RefSeq" id="WP_066140240.1">
    <property type="nucleotide sequence ID" value="NZ_CBCSGM010000001.1"/>
</dbReference>
<evidence type="ECO:0000313" key="3">
    <source>
        <dbReference type="Proteomes" id="UP000249134"/>
    </source>
</evidence>
<sequence length="224" mass="26098">MQMGGIMGGFYRISEWIWRFFYINILWIMFLIPGLLIFGFFPSTAAMFAVMRKWVQGESDIPVFKTFWTSYKKEFIKSNILGLIIAVIGYILFIDLKFIQVSTNSFVSLLHIPLIAVFLLYGLVLLYIFPVFVHYDIKMLQVFKNSFLIMIMFPFITIMMAVVSYFIYYIMLKIPGLIPIFGGSIIAYAISWGTNITFRQIEQREVARLEKEKEQKASDIGETV</sequence>
<keyword evidence="1" id="KW-1133">Transmembrane helix</keyword>
<reference evidence="2 3" key="1">
    <citation type="submission" date="2018-06" db="EMBL/GenBank/DDBJ databases">
        <authorList>
            <consortium name="Pathogen Informatics"/>
            <person name="Doyle S."/>
        </authorList>
    </citation>
    <scope>NUCLEOTIDE SEQUENCE [LARGE SCALE GENOMIC DNA]</scope>
    <source>
        <strain evidence="2 3">NCTC4824</strain>
    </source>
</reference>
<dbReference type="STRING" id="1348624.GCA_001591545_01919"/>
<gene>
    <name evidence="2" type="ORF">NCTC4824_02871</name>
</gene>
<evidence type="ECO:0000313" key="2">
    <source>
        <dbReference type="EMBL" id="SQI60652.1"/>
    </source>
</evidence>
<name>A0A2X4WPN4_LEDLE</name>
<organism evidence="2 3">
    <name type="scientific">Lederbergia lenta</name>
    <name type="common">Bacillus lentus</name>
    <dbReference type="NCBI Taxonomy" id="1467"/>
    <lineage>
        <taxon>Bacteria</taxon>
        <taxon>Bacillati</taxon>
        <taxon>Bacillota</taxon>
        <taxon>Bacilli</taxon>
        <taxon>Bacillales</taxon>
        <taxon>Bacillaceae</taxon>
        <taxon>Lederbergia</taxon>
    </lineage>
</organism>
<dbReference type="KEGG" id="blen:NCTC4824_02871"/>
<proteinExistence type="predicted"/>
<dbReference type="InterPro" id="IPR006938">
    <property type="entry name" value="DUF624"/>
</dbReference>
<feature type="transmembrane region" description="Helical" evidence="1">
    <location>
        <begin position="177"/>
        <end position="198"/>
    </location>
</feature>
<feature type="transmembrane region" description="Helical" evidence="1">
    <location>
        <begin position="20"/>
        <end position="41"/>
    </location>
</feature>
<dbReference type="Proteomes" id="UP000249134">
    <property type="component" value="Chromosome 1"/>
</dbReference>
<feature type="transmembrane region" description="Helical" evidence="1">
    <location>
        <begin position="80"/>
        <end position="99"/>
    </location>
</feature>
<dbReference type="Pfam" id="PF04854">
    <property type="entry name" value="DUF624"/>
    <property type="match status" value="1"/>
</dbReference>
<keyword evidence="1" id="KW-0812">Transmembrane</keyword>
<feature type="transmembrane region" description="Helical" evidence="1">
    <location>
        <begin position="147"/>
        <end position="171"/>
    </location>
</feature>